<dbReference type="eggNOG" id="KOG0228">
    <property type="taxonomic scope" value="Eukaryota"/>
</dbReference>
<accession>S3BPU8</accession>
<name>S3BPU8_OPHP1</name>
<dbReference type="EMBL" id="KE148179">
    <property type="protein sequence ID" value="EPE02412.1"/>
    <property type="molecule type" value="Genomic_DNA"/>
</dbReference>
<dbReference type="PANTHER" id="PTHR42800:SF3">
    <property type="entry name" value="GLYCOSYL HYDROLASE FAMILY 32 N-TERMINAL DOMAIN-CONTAINING PROTEIN"/>
    <property type="match status" value="1"/>
</dbReference>
<dbReference type="Gene3D" id="2.115.10.20">
    <property type="entry name" value="Glycosyl hydrolase domain, family 43"/>
    <property type="match status" value="1"/>
</dbReference>
<organism evidence="8 9">
    <name type="scientific">Ophiostoma piceae (strain UAMH 11346)</name>
    <name type="common">Sap stain fungus</name>
    <dbReference type="NCBI Taxonomy" id="1262450"/>
    <lineage>
        <taxon>Eukaryota</taxon>
        <taxon>Fungi</taxon>
        <taxon>Dikarya</taxon>
        <taxon>Ascomycota</taxon>
        <taxon>Pezizomycotina</taxon>
        <taxon>Sordariomycetes</taxon>
        <taxon>Sordariomycetidae</taxon>
        <taxon>Ophiostomatales</taxon>
        <taxon>Ophiostomataceae</taxon>
        <taxon>Ophiostoma</taxon>
    </lineage>
</organism>
<dbReference type="Pfam" id="PF08244">
    <property type="entry name" value="Glyco_hydro_32C"/>
    <property type="match status" value="1"/>
</dbReference>
<evidence type="ECO:0000259" key="7">
    <source>
        <dbReference type="Pfam" id="PF08244"/>
    </source>
</evidence>
<evidence type="ECO:0000313" key="9">
    <source>
        <dbReference type="Proteomes" id="UP000016923"/>
    </source>
</evidence>
<evidence type="ECO:0000256" key="1">
    <source>
        <dbReference type="ARBA" id="ARBA00009902"/>
    </source>
</evidence>
<feature type="domain" description="Glycosyl hydrolase family 32 N-terminal" evidence="6">
    <location>
        <begin position="172"/>
        <end position="522"/>
    </location>
</feature>
<dbReference type="GO" id="GO:0005737">
    <property type="term" value="C:cytoplasm"/>
    <property type="evidence" value="ECO:0007669"/>
    <property type="project" value="TreeGrafter"/>
</dbReference>
<dbReference type="GO" id="GO:0005987">
    <property type="term" value="P:sucrose catabolic process"/>
    <property type="evidence" value="ECO:0007669"/>
    <property type="project" value="TreeGrafter"/>
</dbReference>
<dbReference type="GO" id="GO:0004575">
    <property type="term" value="F:sucrose alpha-glucosidase activity"/>
    <property type="evidence" value="ECO:0007669"/>
    <property type="project" value="TreeGrafter"/>
</dbReference>
<reference evidence="8 9" key="1">
    <citation type="journal article" date="2013" name="BMC Genomics">
        <title>The genome and transcriptome of the pine saprophyte Ophiostoma piceae, and a comparison with the bark beetle-associated pine pathogen Grosmannia clavigera.</title>
        <authorList>
            <person name="Haridas S."/>
            <person name="Wang Y."/>
            <person name="Lim L."/>
            <person name="Massoumi Alamouti S."/>
            <person name="Jackman S."/>
            <person name="Docking R."/>
            <person name="Robertson G."/>
            <person name="Birol I."/>
            <person name="Bohlmann J."/>
            <person name="Breuil C."/>
        </authorList>
    </citation>
    <scope>NUCLEOTIDE SEQUENCE [LARGE SCALE GENOMIC DNA]</scope>
    <source>
        <strain evidence="8 9">UAMH 11346</strain>
    </source>
</reference>
<gene>
    <name evidence="8" type="ORF">F503_00680</name>
</gene>
<keyword evidence="3 4" id="KW-0326">Glycosidase</keyword>
<protein>
    <submittedName>
        <fullName evidence="8">Glycosyl hydrolase family protein</fullName>
    </submittedName>
</protein>
<feature type="domain" description="Glycosyl hydrolase family 32 C-terminal" evidence="7">
    <location>
        <begin position="579"/>
        <end position="720"/>
    </location>
</feature>
<dbReference type="CDD" id="cd18621">
    <property type="entry name" value="GH32_XdINV-like"/>
    <property type="match status" value="1"/>
</dbReference>
<keyword evidence="2 4" id="KW-0378">Hydrolase</keyword>
<dbReference type="InterPro" id="IPR001362">
    <property type="entry name" value="Glyco_hydro_32"/>
</dbReference>
<dbReference type="Gene3D" id="2.60.120.560">
    <property type="entry name" value="Exo-inulinase, domain 1"/>
    <property type="match status" value="1"/>
</dbReference>
<dbReference type="AlphaFoldDB" id="S3BPU8"/>
<dbReference type="SUPFAM" id="SSF49899">
    <property type="entry name" value="Concanavalin A-like lectins/glucanases"/>
    <property type="match status" value="1"/>
</dbReference>
<evidence type="ECO:0000256" key="3">
    <source>
        <dbReference type="ARBA" id="ARBA00023295"/>
    </source>
</evidence>
<dbReference type="OMA" id="SGIFDHG"/>
<proteinExistence type="inferred from homology"/>
<dbReference type="OrthoDB" id="202537at2759"/>
<dbReference type="SUPFAM" id="SSF75005">
    <property type="entry name" value="Arabinanase/levansucrase/invertase"/>
    <property type="match status" value="1"/>
</dbReference>
<keyword evidence="9" id="KW-1185">Reference proteome</keyword>
<dbReference type="PANTHER" id="PTHR42800">
    <property type="entry name" value="EXOINULINASE INUD (AFU_ORTHOLOGUE AFUA_5G00480)"/>
    <property type="match status" value="1"/>
</dbReference>
<dbReference type="VEuPathDB" id="FungiDB:F503_00680"/>
<evidence type="ECO:0000313" key="8">
    <source>
        <dbReference type="EMBL" id="EPE02412.1"/>
    </source>
</evidence>
<dbReference type="STRING" id="1262450.S3BPU8"/>
<dbReference type="HOGENOM" id="CLU_013784_1_0_1"/>
<evidence type="ECO:0000256" key="2">
    <source>
        <dbReference type="ARBA" id="ARBA00022801"/>
    </source>
</evidence>
<dbReference type="Pfam" id="PF00251">
    <property type="entry name" value="Glyco_hydro_32N"/>
    <property type="match status" value="1"/>
</dbReference>
<dbReference type="InterPro" id="IPR013189">
    <property type="entry name" value="Glyco_hydro_32_C"/>
</dbReference>
<feature type="region of interest" description="Disordered" evidence="5">
    <location>
        <begin position="1"/>
        <end position="49"/>
    </location>
</feature>
<sequence>MEKLEELERDECNGEGEAQRPERKNGKRDRRESHDDPRAADPKDSNDLHKPSLPSLVSFVRWISISRVSSRLFHCLYSAGLSSDIPWLVIPLLLTCILYSSLSPFYSSEMVSQSAVGKAMAMVAAAAVASAAATPGLAIRRPSSSHNSTCLELAKSNGTATEDCLNWRPQFHIQPPQGWMNDPCAPGYDSANRKYHLGMQWTPDGIAWANISWGAAVSDDFVNWQISRKTSIEPEASYDYLGVFTGAAFDGAIDGKKNGTITTAYTAVDALPITWRNNYTRGSESVALAFSEDSGITWERYDGNVIIEDGPTDVDIVGWRDPYIATWPSVEQLIHNETGNFLYGIVSGGIRDTTPTTWLYEIDSNALQNWRYVGPLVDIEMQYDPSPKWIGGYGANFEVCNFLTATSADKSITRDYIVCGCEGKNVTAEVAAEQGSFRSDKGQTWFQGDWTLVNGSVPQMGYKHGGRIDYGDYYAGNSFYDPLTDAHVIWGWVAEDDLPTRFLEAQFWAGSLSLPRTMTLWTVEGVKAALQSVLSDIASAEATGSTLSGLAAIPDARVHSMRREHTAIKKAKSCKAGTGLQRETLFKASHASFELKVSAKVGPASSPVGVRLLHGNDETTLISFSAADEQITIDRTNSTYWPDIRTVDEIAPHTLFQFADDTWETLDFDIFYDRSIIEVFANGRTAVTTRVYPVSGAVEGIELVYDDADGVSAFVSGDIWTLKNSLTYID</sequence>
<evidence type="ECO:0000259" key="6">
    <source>
        <dbReference type="Pfam" id="PF00251"/>
    </source>
</evidence>
<comment type="similarity">
    <text evidence="1 4">Belongs to the glycosyl hydrolase 32 family.</text>
</comment>
<dbReference type="SMART" id="SM00640">
    <property type="entry name" value="Glyco_32"/>
    <property type="match status" value="1"/>
</dbReference>
<evidence type="ECO:0000256" key="5">
    <source>
        <dbReference type="SAM" id="MobiDB-lite"/>
    </source>
</evidence>
<dbReference type="InterPro" id="IPR013320">
    <property type="entry name" value="ConA-like_dom_sf"/>
</dbReference>
<dbReference type="Proteomes" id="UP000016923">
    <property type="component" value="Unassembled WGS sequence"/>
</dbReference>
<dbReference type="InterPro" id="IPR023296">
    <property type="entry name" value="Glyco_hydro_beta-prop_sf"/>
</dbReference>
<evidence type="ECO:0000256" key="4">
    <source>
        <dbReference type="RuleBase" id="RU362110"/>
    </source>
</evidence>
<dbReference type="InterPro" id="IPR013148">
    <property type="entry name" value="Glyco_hydro_32_N"/>
</dbReference>